<dbReference type="GO" id="GO:0005634">
    <property type="term" value="C:nucleus"/>
    <property type="evidence" value="ECO:0007669"/>
    <property type="project" value="TreeGrafter"/>
</dbReference>
<dbReference type="PANTHER" id="PTHR46848">
    <property type="entry name" value="REGULATOR OF G-PROTEIN SIGNALING 3"/>
    <property type="match status" value="1"/>
</dbReference>
<dbReference type="InterPro" id="IPR001478">
    <property type="entry name" value="PDZ"/>
</dbReference>
<keyword evidence="7" id="KW-1185">Reference proteome</keyword>
<feature type="region of interest" description="Disordered" evidence="3">
    <location>
        <begin position="667"/>
        <end position="720"/>
    </location>
</feature>
<feature type="region of interest" description="Disordered" evidence="3">
    <location>
        <begin position="944"/>
        <end position="985"/>
    </location>
</feature>
<dbReference type="FunFam" id="1.10.167.10:FF:000001">
    <property type="entry name" value="Putative regulator of g-protein signaling 12"/>
    <property type="match status" value="1"/>
</dbReference>
<dbReference type="SMART" id="SM00228">
    <property type="entry name" value="PDZ"/>
    <property type="match status" value="1"/>
</dbReference>
<evidence type="ECO:0000259" key="5">
    <source>
        <dbReference type="PROSITE" id="PS50132"/>
    </source>
</evidence>
<feature type="disulfide bond" evidence="2">
    <location>
        <begin position="366"/>
        <end position="381"/>
    </location>
</feature>
<proteinExistence type="predicted"/>
<protein>
    <recommendedName>
        <fullName evidence="8">Regulator of G-protein signaling 3</fullName>
    </recommendedName>
</protein>
<feature type="domain" description="RGS" evidence="5">
    <location>
        <begin position="1109"/>
        <end position="1225"/>
    </location>
</feature>
<evidence type="ECO:0000313" key="7">
    <source>
        <dbReference type="Proteomes" id="UP001497482"/>
    </source>
</evidence>
<feature type="disulfide bond" evidence="2">
    <location>
        <begin position="265"/>
        <end position="277"/>
    </location>
</feature>
<feature type="region of interest" description="Disordered" evidence="3">
    <location>
        <begin position="453"/>
        <end position="495"/>
    </location>
</feature>
<evidence type="ECO:0000256" key="1">
    <source>
        <dbReference type="ARBA" id="ARBA00023157"/>
    </source>
</evidence>
<dbReference type="SMART" id="SM00192">
    <property type="entry name" value="LDLa"/>
    <property type="match status" value="3"/>
</dbReference>
<dbReference type="GO" id="GO:0005886">
    <property type="term" value="C:plasma membrane"/>
    <property type="evidence" value="ECO:0007669"/>
    <property type="project" value="TreeGrafter"/>
</dbReference>
<feature type="compositionally biased region" description="Basic and acidic residues" evidence="3">
    <location>
        <begin position="695"/>
        <end position="709"/>
    </location>
</feature>
<feature type="disulfide bond" evidence="2">
    <location>
        <begin position="284"/>
        <end position="299"/>
    </location>
</feature>
<dbReference type="CDD" id="cd00112">
    <property type="entry name" value="LDLa"/>
    <property type="match status" value="3"/>
</dbReference>
<dbReference type="Gene3D" id="2.30.42.10">
    <property type="match status" value="1"/>
</dbReference>
<dbReference type="PROSITE" id="PS50132">
    <property type="entry name" value="RGS"/>
    <property type="match status" value="1"/>
</dbReference>
<dbReference type="Proteomes" id="UP001497482">
    <property type="component" value="Chromosome 1"/>
</dbReference>
<dbReference type="InterPro" id="IPR016137">
    <property type="entry name" value="RGS"/>
</dbReference>
<dbReference type="Pfam" id="PF00057">
    <property type="entry name" value="Ldl_recept_a"/>
    <property type="match status" value="3"/>
</dbReference>
<accession>A0AAV2IY29</accession>
<dbReference type="SMART" id="SM00315">
    <property type="entry name" value="RGS"/>
    <property type="match status" value="1"/>
</dbReference>
<dbReference type="Gene3D" id="1.10.167.10">
    <property type="entry name" value="Regulator of G-protein Signalling 4, domain 2"/>
    <property type="match status" value="1"/>
</dbReference>
<dbReference type="FunFam" id="4.10.400.10:FF:000057">
    <property type="entry name" value="Very low density lipoprotein receptor"/>
    <property type="match status" value="1"/>
</dbReference>
<sequence>MTPDDLVEEENCVCVPNDVSVAVLPSSVTLDVLLVEQNSFALERSVGDPVHPVVGSLKRCDAVLQSCLEQKAKVTIGSKVFVTSPIQRAGFDAKSRRLWHPGEWKLLERGGQCVVVVLFLLTLAGLRGICRCQARMRQLETTGTGLEAGARSVLVEAWVLQSTVQATLGRHGGDPKSQGQLYFGVGACPPIPGPSSDQAVSKDAYQHKRKSAEEEERTEAPSTEAPRTRFHSGDMTALARLAPWLLPPLLCLIHGLLAGGTVTECEPNQFQCVNGRCIPSVWQCDGDEDCTDGSDEGTCVQKTCAGSDFVCQSGGCVPVRWQCDGEPDCEDGSDEAQDVCHMRTCRFNEFSCTAGSTQCIPLFWKCDREKDCDNGEDELDCGTCRSSSVIGCMSFGVSSLLSKPVNGAFYFLSPKFGLRKHLRCKSMRGQKADNAYRDTDDDGFLLAAEPLCANPAEPGGQTEPQEVRRATPTEQAPTKVYNSAKTNAPREQANSNFSKCMKTSARDPNVFNSTQTSVPREPVNFNLYNSAKPSLPREPADPNVFNSTQTSVPREPANFNLYNSAKINTNVSSNPERPDATHHQMVISRGLDGFGFTIFSDCPVRVQDVDSGGPAHTAGLRHGDAVLQLNGVSVETWGCGQLAHAIRCCPGHISLVIWRPAAEATSTSWSCPSHQQTEVSAAEHRPRGPRSLWRRSQDRGQDRGQDRSQEPPPSTLSRDYIVLSPSEHSLRAARATTMGRWYHPPPSTRPTYSSASLPPPLAKTLGCYGDYENCTIVQSHTCDNFGSIAPKTLIFPIHLKPIDLCSPDRTLLMSEELTLHLPDLLPAKVTLMVYTDLLLFTREDEIGRYNILQSPVYLNTVSFIEVSSKPLHLFFLRTPRGSVQFSLEAYSLQQKHRLSICLHDNMHHLVSMEAQLLSLHDNSPPAPESKQWWDVSAPPSSLCSPVWKPRSTEAPAEVTEPEPEHPFKETAGHIKEPGHSGLSRTLSEGSLLQEPRAPHLLPHSPVLTWPLRSSVAPTPDSCSAPRPSTMTLKKLLTEGGGLHKALELLYGSKALEVGHARLKQRNKTLVSLAFLQRRKNNSNFNSNSLEKALMNNRPASEQVQRWAESLEALLTNQYGLAVFRHFLRSEFSEENLDFWLAVEKFKRTGPQKMVSKATRIYNEFISCNATRQINIDSAVREVTNHSLSLSISPSSFQLAQDQIYNLMLTDSYPRFLKSRLYTQLSNQKQRHSHTLQ</sequence>
<dbReference type="PROSITE" id="PS01209">
    <property type="entry name" value="LDLRA_1"/>
    <property type="match status" value="2"/>
</dbReference>
<dbReference type="SUPFAM" id="SSF48097">
    <property type="entry name" value="Regulator of G-protein signaling, RGS"/>
    <property type="match status" value="1"/>
</dbReference>
<dbReference type="EMBL" id="OZ035823">
    <property type="protein sequence ID" value="CAL1569141.1"/>
    <property type="molecule type" value="Genomic_DNA"/>
</dbReference>
<dbReference type="InterPro" id="IPR036305">
    <property type="entry name" value="RGS_sf"/>
</dbReference>
<dbReference type="FunFam" id="4.10.400.10:FF:000038">
    <property type="entry name" value="Very low density lipoprotein receptor"/>
    <property type="match status" value="1"/>
</dbReference>
<dbReference type="FunFam" id="4.10.400.10:FF:000053">
    <property type="entry name" value="Very low density lipoprotein receptor"/>
    <property type="match status" value="1"/>
</dbReference>
<dbReference type="InterPro" id="IPR023415">
    <property type="entry name" value="LDLR_class-A_CS"/>
</dbReference>
<dbReference type="InterPro" id="IPR036034">
    <property type="entry name" value="PDZ_sf"/>
</dbReference>
<gene>
    <name evidence="6" type="ORF">KC01_LOCUS1621</name>
</gene>
<reference evidence="6 7" key="1">
    <citation type="submission" date="2024-04" db="EMBL/GenBank/DDBJ databases">
        <authorList>
            <person name="Waldvogel A.-M."/>
            <person name="Schoenle A."/>
        </authorList>
    </citation>
    <scope>NUCLEOTIDE SEQUENCE [LARGE SCALE GENOMIC DNA]</scope>
</reference>
<evidence type="ECO:0000313" key="6">
    <source>
        <dbReference type="EMBL" id="CAL1569141.1"/>
    </source>
</evidence>
<dbReference type="PANTHER" id="PTHR46848:SF1">
    <property type="entry name" value="REGULATOR OF G-PROTEIN SIGNALING 3"/>
    <property type="match status" value="1"/>
</dbReference>
<organism evidence="6 7">
    <name type="scientific">Knipowitschia caucasica</name>
    <name type="common">Caucasian dwarf goby</name>
    <name type="synonym">Pomatoschistus caucasicus</name>
    <dbReference type="NCBI Taxonomy" id="637954"/>
    <lineage>
        <taxon>Eukaryota</taxon>
        <taxon>Metazoa</taxon>
        <taxon>Chordata</taxon>
        <taxon>Craniata</taxon>
        <taxon>Vertebrata</taxon>
        <taxon>Euteleostomi</taxon>
        <taxon>Actinopterygii</taxon>
        <taxon>Neopterygii</taxon>
        <taxon>Teleostei</taxon>
        <taxon>Neoteleostei</taxon>
        <taxon>Acanthomorphata</taxon>
        <taxon>Gobiaria</taxon>
        <taxon>Gobiiformes</taxon>
        <taxon>Gobioidei</taxon>
        <taxon>Gobiidae</taxon>
        <taxon>Gobiinae</taxon>
        <taxon>Knipowitschia</taxon>
    </lineage>
</organism>
<name>A0AAV2IY29_KNICA</name>
<feature type="disulfide bond" evidence="2">
    <location>
        <begin position="304"/>
        <end position="316"/>
    </location>
</feature>
<feature type="compositionally biased region" description="Polar residues" evidence="3">
    <location>
        <begin position="472"/>
        <end position="486"/>
    </location>
</feature>
<dbReference type="AlphaFoldDB" id="A0AAV2IY29"/>
<feature type="domain" description="PDZ" evidence="4">
    <location>
        <begin position="584"/>
        <end position="661"/>
    </location>
</feature>
<dbReference type="SUPFAM" id="SSF57424">
    <property type="entry name" value="LDL receptor-like module"/>
    <property type="match status" value="3"/>
</dbReference>
<comment type="caution">
    <text evidence="2">Lacks conserved residue(s) required for the propagation of feature annotation.</text>
</comment>
<dbReference type="PROSITE" id="PS50068">
    <property type="entry name" value="LDLRA_2"/>
    <property type="match status" value="3"/>
</dbReference>
<feature type="compositionally biased region" description="Basic and acidic residues" evidence="3">
    <location>
        <begin position="962"/>
        <end position="978"/>
    </location>
</feature>
<evidence type="ECO:0000256" key="3">
    <source>
        <dbReference type="SAM" id="MobiDB-lite"/>
    </source>
</evidence>
<feature type="disulfide bond" evidence="2">
    <location>
        <begin position="272"/>
        <end position="290"/>
    </location>
</feature>
<feature type="compositionally biased region" description="Polar residues" evidence="3">
    <location>
        <begin position="667"/>
        <end position="679"/>
    </location>
</feature>
<evidence type="ECO:0000259" key="4">
    <source>
        <dbReference type="PROSITE" id="PS50106"/>
    </source>
</evidence>
<dbReference type="InterPro" id="IPR036055">
    <property type="entry name" value="LDL_receptor-like_sf"/>
</dbReference>
<dbReference type="Pfam" id="PF00595">
    <property type="entry name" value="PDZ"/>
    <property type="match status" value="1"/>
</dbReference>
<dbReference type="SUPFAM" id="SSF50156">
    <property type="entry name" value="PDZ domain-like"/>
    <property type="match status" value="1"/>
</dbReference>
<dbReference type="Gene3D" id="4.10.400.10">
    <property type="entry name" value="Low-density Lipoprotein Receptor"/>
    <property type="match status" value="3"/>
</dbReference>
<dbReference type="PROSITE" id="PS50106">
    <property type="entry name" value="PDZ"/>
    <property type="match status" value="1"/>
</dbReference>
<keyword evidence="1 2" id="KW-1015">Disulfide bond</keyword>
<evidence type="ECO:0000256" key="2">
    <source>
        <dbReference type="PROSITE-ProRule" id="PRU00124"/>
    </source>
</evidence>
<dbReference type="Pfam" id="PF00615">
    <property type="entry name" value="RGS"/>
    <property type="match status" value="1"/>
</dbReference>
<feature type="region of interest" description="Disordered" evidence="3">
    <location>
        <begin position="195"/>
        <end position="231"/>
    </location>
</feature>
<dbReference type="InterPro" id="IPR044926">
    <property type="entry name" value="RGS_subdomain_2"/>
</dbReference>
<feature type="disulfide bond" evidence="2">
    <location>
        <begin position="311"/>
        <end position="329"/>
    </location>
</feature>
<dbReference type="PRINTS" id="PR01301">
    <property type="entry name" value="RGSPROTEIN"/>
</dbReference>
<dbReference type="InterPro" id="IPR002172">
    <property type="entry name" value="LDrepeatLR_classA_rpt"/>
</dbReference>
<evidence type="ECO:0008006" key="8">
    <source>
        <dbReference type="Google" id="ProtNLM"/>
    </source>
</evidence>